<organism evidence="2 3">
    <name type="scientific">Kwoniella shivajii</name>
    <dbReference type="NCBI Taxonomy" id="564305"/>
    <lineage>
        <taxon>Eukaryota</taxon>
        <taxon>Fungi</taxon>
        <taxon>Dikarya</taxon>
        <taxon>Basidiomycota</taxon>
        <taxon>Agaricomycotina</taxon>
        <taxon>Tremellomycetes</taxon>
        <taxon>Tremellales</taxon>
        <taxon>Cryptococcaceae</taxon>
        <taxon>Kwoniella</taxon>
    </lineage>
</organism>
<name>A0ABZ1D693_9TREE</name>
<reference evidence="2 3" key="1">
    <citation type="submission" date="2024-01" db="EMBL/GenBank/DDBJ databases">
        <title>Comparative genomics of Cryptococcus and Kwoniella reveals pathogenesis evolution and contrasting modes of karyotype evolution via chromosome fusion or intercentromeric recombination.</title>
        <authorList>
            <person name="Coelho M.A."/>
            <person name="David-Palma M."/>
            <person name="Shea T."/>
            <person name="Bowers K."/>
            <person name="McGinley-Smith S."/>
            <person name="Mohammad A.W."/>
            <person name="Gnirke A."/>
            <person name="Yurkov A.M."/>
            <person name="Nowrousian M."/>
            <person name="Sun S."/>
            <person name="Cuomo C.A."/>
            <person name="Heitman J."/>
        </authorList>
    </citation>
    <scope>NUCLEOTIDE SEQUENCE [LARGE SCALE GENOMIC DNA]</scope>
    <source>
        <strain evidence="2">CBS 11374</strain>
    </source>
</reference>
<protein>
    <recommendedName>
        <fullName evidence="1">Dienelactone hydrolase domain-containing protein</fullName>
    </recommendedName>
</protein>
<keyword evidence="3" id="KW-1185">Reference proteome</keyword>
<evidence type="ECO:0000259" key="1">
    <source>
        <dbReference type="Pfam" id="PF01738"/>
    </source>
</evidence>
<dbReference type="InterPro" id="IPR029058">
    <property type="entry name" value="AB_hydrolase_fold"/>
</dbReference>
<evidence type="ECO:0000313" key="2">
    <source>
        <dbReference type="EMBL" id="WRT69563.1"/>
    </source>
</evidence>
<proteinExistence type="predicted"/>
<dbReference type="Pfam" id="PF01738">
    <property type="entry name" value="DLH"/>
    <property type="match status" value="1"/>
</dbReference>
<dbReference type="InterPro" id="IPR002925">
    <property type="entry name" value="Dienelactn_hydro"/>
</dbReference>
<sequence length="279" mass="31162">MTFIPLSPCCLTGGRLTGTPRGIYRPADDERQVGRYHTTPSNESVVSDKVAMVLYTDFFCLALPNPKIMADAFADALGINVFVPEYIVDPPSVDLFDSVAPLYPGQYASRSMFTSIYMFGQVILKAWRWLPAMFSPKKQLPLAQASLDEIVQEGYTKIVIVGYCRGGAMVQHLLSNSKNECLVGGVICHPTPEESTWSNITKPTLWNLADQDQMFGIKDIDHLKSTFEAKEGVEFQCNVYKETLHGFATRPTLDHEPTKKAFEKANSSAIDFTRKLLFE</sequence>
<dbReference type="PANTHER" id="PTHR17630">
    <property type="entry name" value="DIENELACTONE HYDROLASE"/>
    <property type="match status" value="1"/>
</dbReference>
<feature type="domain" description="Dienelactone hydrolase" evidence="1">
    <location>
        <begin position="144"/>
        <end position="274"/>
    </location>
</feature>
<evidence type="ECO:0000313" key="3">
    <source>
        <dbReference type="Proteomes" id="UP001329825"/>
    </source>
</evidence>
<dbReference type="EMBL" id="CP141889">
    <property type="protein sequence ID" value="WRT69563.1"/>
    <property type="molecule type" value="Genomic_DNA"/>
</dbReference>
<dbReference type="Gene3D" id="3.40.50.1820">
    <property type="entry name" value="alpha/beta hydrolase"/>
    <property type="match status" value="1"/>
</dbReference>
<gene>
    <name evidence="2" type="ORF">IL334_006551</name>
</gene>
<dbReference type="Proteomes" id="UP001329825">
    <property type="component" value="Chromosome 9"/>
</dbReference>
<dbReference type="PANTHER" id="PTHR17630:SF44">
    <property type="entry name" value="PROTEIN AIM2"/>
    <property type="match status" value="1"/>
</dbReference>
<accession>A0ABZ1D693</accession>
<dbReference type="SUPFAM" id="SSF53474">
    <property type="entry name" value="alpha/beta-Hydrolases"/>
    <property type="match status" value="1"/>
</dbReference>
<dbReference type="RefSeq" id="XP_062794302.1">
    <property type="nucleotide sequence ID" value="XM_062938251.1"/>
</dbReference>
<dbReference type="GeneID" id="87958681"/>